<feature type="region of interest" description="Disordered" evidence="1">
    <location>
        <begin position="735"/>
        <end position="975"/>
    </location>
</feature>
<proteinExistence type="predicted"/>
<dbReference type="InterPro" id="IPR011989">
    <property type="entry name" value="ARM-like"/>
</dbReference>
<keyword evidence="2" id="KW-1185">Reference proteome</keyword>
<feature type="region of interest" description="Disordered" evidence="1">
    <location>
        <begin position="530"/>
        <end position="568"/>
    </location>
</feature>
<sequence length="1039" mass="115006">MEYMTMLAEPGLISQLLELIDDTEPTVVKRTIRVFTNVYRHSLSLLASGVLEPDKYEQSYAEISAVSNKLIGMLKTADNEGIIVHLVRYLEAALVTHILSDLTQFPHIAKMTAPVLKKGVDALLEFVRTPYVGGSAFCVAIRALISVACYQVNLRPCITDLAEYLINTPPPNLFAHNIRSFHKTLQRNLFRLLKRAESDADKQRLIDLMVQVGVPRRRLVDFAPRPKKRLSPPVVHEPSTSFRLSPPASKRIKLTEEEIRRFCPTPSIELTANELQRFGHQSLRSVARGSPPLETNLSDGPKVIPLESKPKTSVSITSILDQILSDNIVTPTLSSSESGMALKKACGKFSTLERRSNSPSTSRRSSQDDAKSIEISELSSNGDRRKSSDSIASSPRSPTPPSDSQNAVSNFEKTILNLKLENEENISKGASEIPFSMTCTLREGMIYEKLDCAMVVDILLSSSTKLPEEMPPLLQKTFIYDLKIMREKLAVALSAYLPNDLASTNAKNSKDLVTPLSLPPRLASEIQKMLSSGAFQRPSEKKSEDDKKDEDYHNSKLSDDLRSDSLREKHSPASEAFFSGKDVDLRCELGNSDIDMRGNSNSKIRQSTSNGKSSLQNSPLNQEIGSPTSPDSPDPPSFDRDPRLAARLLESQENTDPRLRKNIHRDSLSPSSNPPQINSETSSRDPRLSRKPGMMNMNALAEVSLLGSSSCASGVPLTNGGQYLSAENFSASETMPNVFNRDPRINPAVRDPRQVQDSINRDPRSIPQTAENSRDPRIKFSQNMQSSEPPIPNIDPRIMSNIDPKIMSNVDPRTILPNVDPRQAPNVDPRLAPNVDPRLASNADPRQAPNVDPRKLPNVDPRLAPNVDPRLAPNVDPRQAPNVDPRQAQNVDPRQTPNVDPRQAPNVDPRQAPNVDPRQAPSMNSFQFPNQNFNSRQYPNSDLYQYPNAGLHQYPNAGLHQYPNGGPHRKQNTDPRTIRMDGPRPSLLGAAPPLLQTPAGPPLRPLVPVYAPAGTGPVHNFSMSYAMSRYGCAETRNRF</sequence>
<feature type="compositionally biased region" description="Basic and acidic residues" evidence="1">
    <location>
        <begin position="365"/>
        <end position="374"/>
    </location>
</feature>
<feature type="region of interest" description="Disordered" evidence="1">
    <location>
        <begin position="591"/>
        <end position="692"/>
    </location>
</feature>
<evidence type="ECO:0000256" key="1">
    <source>
        <dbReference type="SAM" id="MobiDB-lite"/>
    </source>
</evidence>
<organism evidence="2 3">
    <name type="scientific">Hyalella azteca</name>
    <name type="common">Amphipod</name>
    <dbReference type="NCBI Taxonomy" id="294128"/>
    <lineage>
        <taxon>Eukaryota</taxon>
        <taxon>Metazoa</taxon>
        <taxon>Ecdysozoa</taxon>
        <taxon>Arthropoda</taxon>
        <taxon>Crustacea</taxon>
        <taxon>Multicrustacea</taxon>
        <taxon>Malacostraca</taxon>
        <taxon>Eumalacostraca</taxon>
        <taxon>Peracarida</taxon>
        <taxon>Amphipoda</taxon>
        <taxon>Senticaudata</taxon>
        <taxon>Talitrida</taxon>
        <taxon>Talitroidea</taxon>
        <taxon>Hyalellidae</taxon>
        <taxon>Hyalella</taxon>
    </lineage>
</organism>
<dbReference type="Gene3D" id="1.25.10.10">
    <property type="entry name" value="Leucine-rich Repeat Variant"/>
    <property type="match status" value="1"/>
</dbReference>
<feature type="compositionally biased region" description="Polar residues" evidence="1">
    <location>
        <begin position="668"/>
        <end position="681"/>
    </location>
</feature>
<feature type="region of interest" description="Disordered" evidence="1">
    <location>
        <begin position="348"/>
        <end position="408"/>
    </location>
</feature>
<reference evidence="3" key="1">
    <citation type="submission" date="2025-08" db="UniProtKB">
        <authorList>
            <consortium name="RefSeq"/>
        </authorList>
    </citation>
    <scope>IDENTIFICATION</scope>
    <source>
        <tissue evidence="3">Whole organism</tissue>
    </source>
</reference>
<feature type="compositionally biased region" description="Basic and acidic residues" evidence="1">
    <location>
        <begin position="655"/>
        <end position="667"/>
    </location>
</feature>
<dbReference type="GeneID" id="108671857"/>
<dbReference type="AlphaFoldDB" id="A0A8B7NMM9"/>
<feature type="region of interest" description="Disordered" evidence="1">
    <location>
        <begin position="285"/>
        <end position="306"/>
    </location>
</feature>
<name>A0A8B7NMM9_HYAAZ</name>
<dbReference type="KEGG" id="hazt:108671857"/>
<evidence type="ECO:0000313" key="2">
    <source>
        <dbReference type="Proteomes" id="UP000694843"/>
    </source>
</evidence>
<feature type="compositionally biased region" description="Basic and acidic residues" evidence="1">
    <location>
        <begin position="750"/>
        <end position="764"/>
    </location>
</feature>
<gene>
    <name evidence="3" type="primary">LOC108671857</name>
</gene>
<feature type="compositionally biased region" description="Low complexity" evidence="1">
    <location>
        <begin position="922"/>
        <end position="937"/>
    </location>
</feature>
<feature type="compositionally biased region" description="Basic and acidic residues" evidence="1">
    <location>
        <begin position="538"/>
        <end position="568"/>
    </location>
</feature>
<feature type="compositionally biased region" description="Polar residues" evidence="1">
    <location>
        <begin position="598"/>
        <end position="625"/>
    </location>
</feature>
<dbReference type="OrthoDB" id="6365205at2759"/>
<evidence type="ECO:0000313" key="3">
    <source>
        <dbReference type="RefSeq" id="XP_018014943.1"/>
    </source>
</evidence>
<accession>A0A8B7NMM9</accession>
<dbReference type="RefSeq" id="XP_018014943.1">
    <property type="nucleotide sequence ID" value="XM_018159454.2"/>
</dbReference>
<dbReference type="Proteomes" id="UP000694843">
    <property type="component" value="Unplaced"/>
</dbReference>
<protein>
    <submittedName>
        <fullName evidence="3">Uncharacterized protein LOC108671857 isoform X1</fullName>
    </submittedName>
</protein>
<feature type="compositionally biased region" description="Polar residues" evidence="1">
    <location>
        <begin position="887"/>
        <end position="898"/>
    </location>
</feature>